<organism evidence="1 2">
    <name type="scientific">Adineta steineri</name>
    <dbReference type="NCBI Taxonomy" id="433720"/>
    <lineage>
        <taxon>Eukaryota</taxon>
        <taxon>Metazoa</taxon>
        <taxon>Spiralia</taxon>
        <taxon>Gnathifera</taxon>
        <taxon>Rotifera</taxon>
        <taxon>Eurotatoria</taxon>
        <taxon>Bdelloidea</taxon>
        <taxon>Adinetida</taxon>
        <taxon>Adinetidae</taxon>
        <taxon>Adineta</taxon>
    </lineage>
</organism>
<dbReference type="AlphaFoldDB" id="A0A818PGZ6"/>
<protein>
    <submittedName>
        <fullName evidence="1">Uncharacterized protein</fullName>
    </submittedName>
</protein>
<name>A0A818PGZ6_9BILA</name>
<dbReference type="Gene3D" id="3.40.50.720">
    <property type="entry name" value="NAD(P)-binding Rossmann-like Domain"/>
    <property type="match status" value="1"/>
</dbReference>
<reference evidence="1" key="1">
    <citation type="submission" date="2021-02" db="EMBL/GenBank/DDBJ databases">
        <authorList>
            <person name="Nowell W R."/>
        </authorList>
    </citation>
    <scope>NUCLEOTIDE SEQUENCE</scope>
</reference>
<dbReference type="SUPFAM" id="SSF51735">
    <property type="entry name" value="NAD(P)-binding Rossmann-fold domains"/>
    <property type="match status" value="1"/>
</dbReference>
<dbReference type="Proteomes" id="UP000663844">
    <property type="component" value="Unassembled WGS sequence"/>
</dbReference>
<comment type="caution">
    <text evidence="1">The sequence shown here is derived from an EMBL/GenBank/DDBJ whole genome shotgun (WGS) entry which is preliminary data.</text>
</comment>
<sequence length="98" mass="10776">MKSILIMGANRVLGLGIVNELELLHLAKQHSNVIIPVQIDVNGDKSSYKAKNEAENKLGNSCGLNCLLSNAGVNKNITLNNINEQDMLDTYIQNFIRP</sequence>
<proteinExistence type="predicted"/>
<dbReference type="InterPro" id="IPR036291">
    <property type="entry name" value="NAD(P)-bd_dom_sf"/>
</dbReference>
<evidence type="ECO:0000313" key="2">
    <source>
        <dbReference type="Proteomes" id="UP000663844"/>
    </source>
</evidence>
<dbReference type="EMBL" id="CAJOAZ010000339">
    <property type="protein sequence ID" value="CAF3620607.1"/>
    <property type="molecule type" value="Genomic_DNA"/>
</dbReference>
<gene>
    <name evidence="1" type="ORF">OXD698_LOCUS7410</name>
</gene>
<accession>A0A818PGZ6</accession>
<evidence type="ECO:0000313" key="1">
    <source>
        <dbReference type="EMBL" id="CAF3620607.1"/>
    </source>
</evidence>